<keyword evidence="2" id="KW-1185">Reference proteome</keyword>
<accession>A0A8J8B4S0</accession>
<sequence length="89" mass="10650">MEWTIRTTDTFIESLSQIKSNKRIIHELDKKLQRLKEDPLNTGGWLSGALHGKKATRIAQRYRLIFKPDEKERAVYLILIDHRQHIYDY</sequence>
<dbReference type="AlphaFoldDB" id="A0A8J8B4S0"/>
<name>A0A8J8B4S0_9EURY</name>
<gene>
    <name evidence="1" type="ORF">RJ53_09275</name>
</gene>
<dbReference type="EMBL" id="JWHL01000016">
    <property type="protein sequence ID" value="MBR1369655.1"/>
    <property type="molecule type" value="Genomic_DNA"/>
</dbReference>
<comment type="caution">
    <text evidence="1">The sequence shown here is derived from an EMBL/GenBank/DDBJ whole genome shotgun (WGS) entry which is preliminary data.</text>
</comment>
<organism evidence="1 2">
    <name type="scientific">Methanocalculus chunghsingensis</name>
    <dbReference type="NCBI Taxonomy" id="156457"/>
    <lineage>
        <taxon>Archaea</taxon>
        <taxon>Methanobacteriati</taxon>
        <taxon>Methanobacteriota</taxon>
        <taxon>Stenosarchaea group</taxon>
        <taxon>Methanomicrobia</taxon>
        <taxon>Methanomicrobiales</taxon>
        <taxon>Methanocalculaceae</taxon>
        <taxon>Methanocalculus</taxon>
    </lineage>
</organism>
<proteinExistence type="predicted"/>
<reference evidence="1" key="1">
    <citation type="submission" date="2014-12" db="EMBL/GenBank/DDBJ databases">
        <authorList>
            <person name="Huang H.-H."/>
            <person name="Chen S.-C."/>
            <person name="Lai M.-C."/>
        </authorList>
    </citation>
    <scope>NUCLEOTIDE SEQUENCE</scope>
    <source>
        <strain evidence="1">K1F9705b</strain>
    </source>
</reference>
<dbReference type="InterPro" id="IPR035093">
    <property type="entry name" value="RelE/ParE_toxin_dom_sf"/>
</dbReference>
<dbReference type="RefSeq" id="WP_211531389.1">
    <property type="nucleotide sequence ID" value="NZ_JWHL01000016.1"/>
</dbReference>
<dbReference type="SUPFAM" id="SSF143011">
    <property type="entry name" value="RelE-like"/>
    <property type="match status" value="1"/>
</dbReference>
<dbReference type="Gene3D" id="3.30.2310.20">
    <property type="entry name" value="RelE-like"/>
    <property type="match status" value="1"/>
</dbReference>
<evidence type="ECO:0000313" key="1">
    <source>
        <dbReference type="EMBL" id="MBR1369655.1"/>
    </source>
</evidence>
<evidence type="ECO:0000313" key="2">
    <source>
        <dbReference type="Proteomes" id="UP000730161"/>
    </source>
</evidence>
<evidence type="ECO:0008006" key="3">
    <source>
        <dbReference type="Google" id="ProtNLM"/>
    </source>
</evidence>
<protein>
    <recommendedName>
        <fullName evidence="3">Plasmid stabilization system</fullName>
    </recommendedName>
</protein>
<dbReference type="Proteomes" id="UP000730161">
    <property type="component" value="Unassembled WGS sequence"/>
</dbReference>